<dbReference type="Proteomes" id="UP001190700">
    <property type="component" value="Unassembled WGS sequence"/>
</dbReference>
<feature type="compositionally biased region" description="Acidic residues" evidence="1">
    <location>
        <begin position="128"/>
        <end position="142"/>
    </location>
</feature>
<feature type="compositionally biased region" description="Pro residues" evidence="1">
    <location>
        <begin position="56"/>
        <end position="65"/>
    </location>
</feature>
<reference evidence="2 3" key="1">
    <citation type="journal article" date="2015" name="Genome Biol. Evol.">
        <title>Comparative Genomics of a Bacterivorous Green Alga Reveals Evolutionary Causalities and Consequences of Phago-Mixotrophic Mode of Nutrition.</title>
        <authorList>
            <person name="Burns J.A."/>
            <person name="Paasch A."/>
            <person name="Narechania A."/>
            <person name="Kim E."/>
        </authorList>
    </citation>
    <scope>NUCLEOTIDE SEQUENCE [LARGE SCALE GENOMIC DNA]</scope>
    <source>
        <strain evidence="2 3">PLY_AMNH</strain>
    </source>
</reference>
<feature type="region of interest" description="Disordered" evidence="1">
    <location>
        <begin position="48"/>
        <end position="75"/>
    </location>
</feature>
<name>A0AAE0FQC7_9CHLO</name>
<dbReference type="AlphaFoldDB" id="A0AAE0FQC7"/>
<gene>
    <name evidence="2" type="ORF">CYMTET_27446</name>
</gene>
<sequence>MFGDKQTGSAAHIPPPGETYSALALSDKQHEDDFKTIFSELRDQLFDMKKEIHPVPQQPSPPPPASDTGSDGEVYDGLLPTVNYNFDGTATFADRFFTAYFPEKNIKSEPAPSVAVDYMGDTCTDNTELLDDSSDVAEESMEEESRGLGPPSAMRHYDMAPSGDE</sequence>
<evidence type="ECO:0000256" key="1">
    <source>
        <dbReference type="SAM" id="MobiDB-lite"/>
    </source>
</evidence>
<accession>A0AAE0FQC7</accession>
<dbReference type="EMBL" id="LGRX02015059">
    <property type="protein sequence ID" value="KAK3263773.1"/>
    <property type="molecule type" value="Genomic_DNA"/>
</dbReference>
<feature type="region of interest" description="Disordered" evidence="1">
    <location>
        <begin position="125"/>
        <end position="165"/>
    </location>
</feature>
<keyword evidence="3" id="KW-1185">Reference proteome</keyword>
<comment type="caution">
    <text evidence="2">The sequence shown here is derived from an EMBL/GenBank/DDBJ whole genome shotgun (WGS) entry which is preliminary data.</text>
</comment>
<organism evidence="2 3">
    <name type="scientific">Cymbomonas tetramitiformis</name>
    <dbReference type="NCBI Taxonomy" id="36881"/>
    <lineage>
        <taxon>Eukaryota</taxon>
        <taxon>Viridiplantae</taxon>
        <taxon>Chlorophyta</taxon>
        <taxon>Pyramimonadophyceae</taxon>
        <taxon>Pyramimonadales</taxon>
        <taxon>Pyramimonadaceae</taxon>
        <taxon>Cymbomonas</taxon>
    </lineage>
</organism>
<proteinExistence type="predicted"/>
<protein>
    <submittedName>
        <fullName evidence="2">Uncharacterized protein</fullName>
    </submittedName>
</protein>
<evidence type="ECO:0000313" key="2">
    <source>
        <dbReference type="EMBL" id="KAK3263773.1"/>
    </source>
</evidence>
<evidence type="ECO:0000313" key="3">
    <source>
        <dbReference type="Proteomes" id="UP001190700"/>
    </source>
</evidence>